<comment type="subunit">
    <text evidence="10">Monomer.</text>
</comment>
<keyword evidence="8 10" id="KW-0460">Magnesium</keyword>
<name>A0A1G2M1L7_9BACT</name>
<evidence type="ECO:0000256" key="4">
    <source>
        <dbReference type="ARBA" id="ARBA00022679"/>
    </source>
</evidence>
<evidence type="ECO:0000256" key="9">
    <source>
        <dbReference type="ARBA" id="ARBA00049563"/>
    </source>
</evidence>
<dbReference type="Gene3D" id="1.10.20.140">
    <property type="match status" value="1"/>
</dbReference>
<comment type="function">
    <text evidence="2 10 12">Catalyzes the transfer of a dimethylallyl group onto the adenine at position 37 in tRNAs that read codons beginning with uridine, leading to the formation of N6-(dimethylallyl)adenosine (i(6)A).</text>
</comment>
<feature type="site" description="Interaction with substrate tRNA" evidence="10">
    <location>
        <position position="124"/>
    </location>
</feature>
<sequence>MKPKLIVVLGPTAVGKSALAIQLARRFNGEIISADSRQVYTGLNIGTGKVTKKEMCGVRHHLLDVENPKHRYSVVHYVEQAKKAINEIQSQGKLPIICGGTGFYISALVDGIILPEVPPNKKLRSRLAKKSSAELMIILKKLDLKRAKGIDPRNNRRMIRAIEIATTLGKVPAVSKTLNYNPFFIGITLSSNELKQRIQKRLLDRMKQGMIVETKKLHKQGLSWKRMNELGLEYRYLALHLRGKLTRAEMIEKLNHEIWQYARRQMTWFRPDKRINWFSPAEGKKIENSIKKFL</sequence>
<evidence type="ECO:0000256" key="12">
    <source>
        <dbReference type="RuleBase" id="RU003784"/>
    </source>
</evidence>
<evidence type="ECO:0000256" key="2">
    <source>
        <dbReference type="ARBA" id="ARBA00003213"/>
    </source>
</evidence>
<comment type="similarity">
    <text evidence="3 10 13">Belongs to the IPP transferase family.</text>
</comment>
<dbReference type="PANTHER" id="PTHR11088">
    <property type="entry name" value="TRNA DIMETHYLALLYLTRANSFERASE"/>
    <property type="match status" value="1"/>
</dbReference>
<evidence type="ECO:0000256" key="5">
    <source>
        <dbReference type="ARBA" id="ARBA00022694"/>
    </source>
</evidence>
<dbReference type="Pfam" id="PF01715">
    <property type="entry name" value="IPPT"/>
    <property type="match status" value="1"/>
</dbReference>
<evidence type="ECO:0000256" key="10">
    <source>
        <dbReference type="HAMAP-Rule" id="MF_00185"/>
    </source>
</evidence>
<keyword evidence="6 10" id="KW-0547">Nucleotide-binding</keyword>
<organism evidence="14 15">
    <name type="scientific">Candidatus Taylorbacteria bacterium RIFCSPHIGHO2_01_FULL_46_22b</name>
    <dbReference type="NCBI Taxonomy" id="1802301"/>
    <lineage>
        <taxon>Bacteria</taxon>
        <taxon>Candidatus Tayloriibacteriota</taxon>
    </lineage>
</organism>
<dbReference type="EC" id="2.5.1.75" evidence="10"/>
<accession>A0A1G2M1L7</accession>
<dbReference type="PANTHER" id="PTHR11088:SF60">
    <property type="entry name" value="TRNA DIMETHYLALLYLTRANSFERASE"/>
    <property type="match status" value="1"/>
</dbReference>
<gene>
    <name evidence="10" type="primary">miaA</name>
    <name evidence="14" type="ORF">A2664_04060</name>
</gene>
<keyword evidence="4 10" id="KW-0808">Transferase</keyword>
<dbReference type="EMBL" id="MHRF01000013">
    <property type="protein sequence ID" value="OHA17757.1"/>
    <property type="molecule type" value="Genomic_DNA"/>
</dbReference>
<evidence type="ECO:0000256" key="6">
    <source>
        <dbReference type="ARBA" id="ARBA00022741"/>
    </source>
</evidence>
<evidence type="ECO:0000256" key="13">
    <source>
        <dbReference type="RuleBase" id="RU003785"/>
    </source>
</evidence>
<comment type="caution">
    <text evidence="14">The sequence shown here is derived from an EMBL/GenBank/DDBJ whole genome shotgun (WGS) entry which is preliminary data.</text>
</comment>
<evidence type="ECO:0000256" key="11">
    <source>
        <dbReference type="RuleBase" id="RU003783"/>
    </source>
</evidence>
<dbReference type="GO" id="GO:0005524">
    <property type="term" value="F:ATP binding"/>
    <property type="evidence" value="ECO:0007669"/>
    <property type="project" value="UniProtKB-UniRule"/>
</dbReference>
<keyword evidence="5 10" id="KW-0819">tRNA processing</keyword>
<comment type="catalytic activity">
    <reaction evidence="9 10 11">
        <text>adenosine(37) in tRNA + dimethylallyl diphosphate = N(6)-dimethylallyladenosine(37) in tRNA + diphosphate</text>
        <dbReference type="Rhea" id="RHEA:26482"/>
        <dbReference type="Rhea" id="RHEA-COMP:10162"/>
        <dbReference type="Rhea" id="RHEA-COMP:10375"/>
        <dbReference type="ChEBI" id="CHEBI:33019"/>
        <dbReference type="ChEBI" id="CHEBI:57623"/>
        <dbReference type="ChEBI" id="CHEBI:74411"/>
        <dbReference type="ChEBI" id="CHEBI:74415"/>
        <dbReference type="EC" id="2.5.1.75"/>
    </reaction>
</comment>
<dbReference type="SUPFAM" id="SSF52540">
    <property type="entry name" value="P-loop containing nucleoside triphosphate hydrolases"/>
    <property type="match status" value="2"/>
</dbReference>
<comment type="cofactor">
    <cofactor evidence="1 10">
        <name>Mg(2+)</name>
        <dbReference type="ChEBI" id="CHEBI:18420"/>
    </cofactor>
</comment>
<keyword evidence="7 10" id="KW-0067">ATP-binding</keyword>
<evidence type="ECO:0000313" key="15">
    <source>
        <dbReference type="Proteomes" id="UP000178873"/>
    </source>
</evidence>
<evidence type="ECO:0000256" key="1">
    <source>
        <dbReference type="ARBA" id="ARBA00001946"/>
    </source>
</evidence>
<evidence type="ECO:0000256" key="7">
    <source>
        <dbReference type="ARBA" id="ARBA00022840"/>
    </source>
</evidence>
<feature type="site" description="Interaction with substrate tRNA" evidence="10">
    <location>
        <position position="101"/>
    </location>
</feature>
<reference evidence="14 15" key="1">
    <citation type="journal article" date="2016" name="Nat. Commun.">
        <title>Thousands of microbial genomes shed light on interconnected biogeochemical processes in an aquifer system.</title>
        <authorList>
            <person name="Anantharaman K."/>
            <person name="Brown C.T."/>
            <person name="Hug L.A."/>
            <person name="Sharon I."/>
            <person name="Castelle C.J."/>
            <person name="Probst A.J."/>
            <person name="Thomas B.C."/>
            <person name="Singh A."/>
            <person name="Wilkins M.J."/>
            <person name="Karaoz U."/>
            <person name="Brodie E.L."/>
            <person name="Williams K.H."/>
            <person name="Hubbard S.S."/>
            <person name="Banfield J.F."/>
        </authorList>
    </citation>
    <scope>NUCLEOTIDE SEQUENCE [LARGE SCALE GENOMIC DNA]</scope>
</reference>
<dbReference type="AlphaFoldDB" id="A0A1G2M1L7"/>
<evidence type="ECO:0000256" key="8">
    <source>
        <dbReference type="ARBA" id="ARBA00022842"/>
    </source>
</evidence>
<dbReference type="HAMAP" id="MF_00185">
    <property type="entry name" value="IPP_trans"/>
    <property type="match status" value="1"/>
</dbReference>
<feature type="binding site" evidence="10">
    <location>
        <begin position="10"/>
        <end position="17"/>
    </location>
    <ligand>
        <name>ATP</name>
        <dbReference type="ChEBI" id="CHEBI:30616"/>
    </ligand>
</feature>
<feature type="binding site" evidence="10">
    <location>
        <begin position="12"/>
        <end position="17"/>
    </location>
    <ligand>
        <name>substrate</name>
    </ligand>
</feature>
<feature type="region of interest" description="Interaction with substrate tRNA" evidence="10">
    <location>
        <begin position="35"/>
        <end position="38"/>
    </location>
</feature>
<dbReference type="Proteomes" id="UP000178873">
    <property type="component" value="Unassembled WGS sequence"/>
</dbReference>
<dbReference type="GO" id="GO:0052381">
    <property type="term" value="F:tRNA dimethylallyltransferase activity"/>
    <property type="evidence" value="ECO:0007669"/>
    <property type="project" value="UniProtKB-UniRule"/>
</dbReference>
<comment type="caution">
    <text evidence="10">Lacks conserved residue(s) required for the propagation of feature annotation.</text>
</comment>
<evidence type="ECO:0000313" key="14">
    <source>
        <dbReference type="EMBL" id="OHA17757.1"/>
    </source>
</evidence>
<dbReference type="InterPro" id="IPR027417">
    <property type="entry name" value="P-loop_NTPase"/>
</dbReference>
<dbReference type="InterPro" id="IPR018022">
    <property type="entry name" value="IPT"/>
</dbReference>
<protein>
    <recommendedName>
        <fullName evidence="10">tRNA dimethylallyltransferase</fullName>
        <ecNumber evidence="10">2.5.1.75</ecNumber>
    </recommendedName>
    <alternativeName>
        <fullName evidence="10">Dimethylallyl diphosphate:tRNA dimethylallyltransferase</fullName>
        <shortName evidence="10">DMAPP:tRNA dimethylallyltransferase</shortName>
        <shortName evidence="10">DMATase</shortName>
    </alternativeName>
    <alternativeName>
        <fullName evidence="10">Isopentenyl-diphosphate:tRNA isopentenyltransferase</fullName>
        <shortName evidence="10">IPP transferase</shortName>
        <shortName evidence="10">IPPT</shortName>
        <shortName evidence="10">IPTase</shortName>
    </alternativeName>
</protein>
<dbReference type="STRING" id="1802301.A2664_04060"/>
<proteinExistence type="inferred from homology"/>
<dbReference type="Gene3D" id="3.40.50.300">
    <property type="entry name" value="P-loop containing nucleotide triphosphate hydrolases"/>
    <property type="match status" value="1"/>
</dbReference>
<dbReference type="NCBIfam" id="TIGR00174">
    <property type="entry name" value="miaA"/>
    <property type="match status" value="1"/>
</dbReference>
<dbReference type="GO" id="GO:0006400">
    <property type="term" value="P:tRNA modification"/>
    <property type="evidence" value="ECO:0007669"/>
    <property type="project" value="TreeGrafter"/>
</dbReference>
<dbReference type="InterPro" id="IPR039657">
    <property type="entry name" value="Dimethylallyltransferase"/>
</dbReference>
<evidence type="ECO:0000256" key="3">
    <source>
        <dbReference type="ARBA" id="ARBA00005842"/>
    </source>
</evidence>